<dbReference type="PANTHER" id="PTHR11846:SF0">
    <property type="entry name" value="ADENYLOSUCCINATE SYNTHETASE"/>
    <property type="match status" value="1"/>
</dbReference>
<feature type="binding site" description="in other chain" evidence="8">
    <location>
        <position position="127"/>
    </location>
    <ligand>
        <name>IMP</name>
        <dbReference type="ChEBI" id="CHEBI:58053"/>
        <note>ligand shared between dimeric partners</note>
    </ligand>
</feature>
<feature type="binding site" description="in other chain" evidence="8">
    <location>
        <position position="301"/>
    </location>
    <ligand>
        <name>IMP</name>
        <dbReference type="ChEBI" id="CHEBI:58053"/>
        <note>ligand shared between dimeric partners</note>
    </ligand>
</feature>
<keyword evidence="7 8" id="KW-0342">GTP-binding</keyword>
<dbReference type="GO" id="GO:0005737">
    <property type="term" value="C:cytoplasm"/>
    <property type="evidence" value="ECO:0007669"/>
    <property type="project" value="UniProtKB-SubCell"/>
</dbReference>
<evidence type="ECO:0000256" key="1">
    <source>
        <dbReference type="ARBA" id="ARBA00011738"/>
    </source>
</evidence>
<dbReference type="InterPro" id="IPR042111">
    <property type="entry name" value="Adenylosuccinate_synth_dom3"/>
</dbReference>
<reference evidence="10 11" key="1">
    <citation type="journal article" date="2017" name="ISME J.">
        <title>Energy and carbon metabolisms in a deep terrestrial subsurface fluid microbial community.</title>
        <authorList>
            <person name="Momper L."/>
            <person name="Jungbluth S.P."/>
            <person name="Lee M.D."/>
            <person name="Amend J.P."/>
        </authorList>
    </citation>
    <scope>NUCLEOTIDE SEQUENCE [LARGE SCALE GENOMIC DNA]</scope>
    <source>
        <strain evidence="10">SURF_17</strain>
    </source>
</reference>
<dbReference type="NCBIfam" id="NF002223">
    <property type="entry name" value="PRK01117.1"/>
    <property type="match status" value="1"/>
</dbReference>
<dbReference type="GO" id="GO:0046040">
    <property type="term" value="P:IMP metabolic process"/>
    <property type="evidence" value="ECO:0007669"/>
    <property type="project" value="TreeGrafter"/>
</dbReference>
<dbReference type="FunFam" id="3.90.170.10:FF:000001">
    <property type="entry name" value="Adenylosuccinate synthetase"/>
    <property type="match status" value="1"/>
</dbReference>
<evidence type="ECO:0000256" key="7">
    <source>
        <dbReference type="ARBA" id="ARBA00023134"/>
    </source>
</evidence>
<evidence type="ECO:0000313" key="11">
    <source>
        <dbReference type="Proteomes" id="UP000285961"/>
    </source>
</evidence>
<evidence type="ECO:0000256" key="6">
    <source>
        <dbReference type="ARBA" id="ARBA00022842"/>
    </source>
</evidence>
<dbReference type="InterPro" id="IPR018220">
    <property type="entry name" value="Adenylosuccin_syn_GTP-bd"/>
</dbReference>
<evidence type="ECO:0000256" key="8">
    <source>
        <dbReference type="HAMAP-Rule" id="MF_00011"/>
    </source>
</evidence>
<dbReference type="SMART" id="SM00788">
    <property type="entry name" value="Adenylsucc_synt"/>
    <property type="match status" value="1"/>
</dbReference>
<evidence type="ECO:0000256" key="3">
    <source>
        <dbReference type="ARBA" id="ARBA00022723"/>
    </source>
</evidence>
<gene>
    <name evidence="8" type="primary">purA</name>
    <name evidence="10" type="ORF">C4532_13695</name>
</gene>
<dbReference type="FunFam" id="1.10.300.10:FF:000001">
    <property type="entry name" value="Adenylosuccinate synthetase"/>
    <property type="match status" value="1"/>
</dbReference>
<dbReference type="GO" id="GO:0000287">
    <property type="term" value="F:magnesium ion binding"/>
    <property type="evidence" value="ECO:0007669"/>
    <property type="project" value="UniProtKB-UniRule"/>
</dbReference>
<accession>A0A419EUW4</accession>
<feature type="binding site" evidence="8">
    <location>
        <begin position="40"/>
        <end position="42"/>
    </location>
    <ligand>
        <name>GTP</name>
        <dbReference type="ChEBI" id="CHEBI:37565"/>
    </ligand>
</feature>
<feature type="binding site" evidence="8">
    <location>
        <position position="303"/>
    </location>
    <ligand>
        <name>GTP</name>
        <dbReference type="ChEBI" id="CHEBI:37565"/>
    </ligand>
</feature>
<feature type="binding site" evidence="8">
    <location>
        <begin position="411"/>
        <end position="413"/>
    </location>
    <ligand>
        <name>GTP</name>
        <dbReference type="ChEBI" id="CHEBI:37565"/>
    </ligand>
</feature>
<dbReference type="AlphaFoldDB" id="A0A419EUW4"/>
<dbReference type="InterPro" id="IPR001114">
    <property type="entry name" value="Adenylosuccinate_synthetase"/>
</dbReference>
<dbReference type="HAMAP" id="MF_00011">
    <property type="entry name" value="Adenylosucc_synth"/>
    <property type="match status" value="1"/>
</dbReference>
<evidence type="ECO:0000256" key="4">
    <source>
        <dbReference type="ARBA" id="ARBA00022741"/>
    </source>
</evidence>
<dbReference type="InterPro" id="IPR042110">
    <property type="entry name" value="Adenylosuccinate_synth_dom2"/>
</dbReference>
<dbReference type="GO" id="GO:0005525">
    <property type="term" value="F:GTP binding"/>
    <property type="evidence" value="ECO:0007669"/>
    <property type="project" value="UniProtKB-UniRule"/>
</dbReference>
<keyword evidence="5 8" id="KW-0658">Purine biosynthesis</keyword>
<comment type="cofactor">
    <cofactor evidence="8">
        <name>Mg(2+)</name>
        <dbReference type="ChEBI" id="CHEBI:18420"/>
    </cofactor>
    <text evidence="8">Binds 1 Mg(2+) ion per subunit.</text>
</comment>
<feature type="binding site" evidence="8">
    <location>
        <begin position="297"/>
        <end position="303"/>
    </location>
    <ligand>
        <name>substrate</name>
    </ligand>
</feature>
<protein>
    <recommendedName>
        <fullName evidence="8 9">Adenylosuccinate synthetase</fullName>
        <shortName evidence="8">AMPSase</shortName>
        <shortName evidence="8">AdSS</shortName>
        <ecNumber evidence="8 9">6.3.4.4</ecNumber>
    </recommendedName>
    <alternativeName>
        <fullName evidence="8">IMP--aspartate ligase</fullName>
    </alternativeName>
</protein>
<name>A0A419EUW4_9BACT</name>
<dbReference type="InterPro" id="IPR042109">
    <property type="entry name" value="Adenylosuccinate_synth_dom1"/>
</dbReference>
<dbReference type="GO" id="GO:0004019">
    <property type="term" value="F:adenylosuccinate synthase activity"/>
    <property type="evidence" value="ECO:0007669"/>
    <property type="project" value="UniProtKB-UniRule"/>
</dbReference>
<comment type="similarity">
    <text evidence="8 9">Belongs to the adenylosuccinate synthetase family.</text>
</comment>
<comment type="catalytic activity">
    <reaction evidence="8 9">
        <text>IMP + L-aspartate + GTP = N(6)-(1,2-dicarboxyethyl)-AMP + GDP + phosphate + 2 H(+)</text>
        <dbReference type="Rhea" id="RHEA:15753"/>
        <dbReference type="ChEBI" id="CHEBI:15378"/>
        <dbReference type="ChEBI" id="CHEBI:29991"/>
        <dbReference type="ChEBI" id="CHEBI:37565"/>
        <dbReference type="ChEBI" id="CHEBI:43474"/>
        <dbReference type="ChEBI" id="CHEBI:57567"/>
        <dbReference type="ChEBI" id="CHEBI:58053"/>
        <dbReference type="ChEBI" id="CHEBI:58189"/>
        <dbReference type="EC" id="6.3.4.4"/>
    </reaction>
</comment>
<comment type="function">
    <text evidence="8">Plays an important role in the de novo pathway of purine nucleotide biosynthesis. Catalyzes the first committed step in the biosynthesis of AMP from IMP.</text>
</comment>
<sequence length="423" mass="46451">MPAHVVVGTQWGDEAKAKVVDFLAENADAVVRFNGGANAGHTVAVGNDKFIFHLVPSGILRAKTKCIIASGVAVELQQLCKEIDELVGRKYVVGENLLLSENAHVVMPYHKALDVARNKSSRSIGTTARGIGPVYSDKHAYMGIRVNDLFDRKRLIEKLGIALAEKNVVFEKFYKVSPFDPEKIADELEPFIKKIKPFVANTSLIINKMLDDGQTVIFEAAQGTMLDIDHGTYPYVTASHPISGGVCIGAGIGPQRLERIIGVVKAYITRVGNGPMPTELTEKTGEYLQNRGGEFGATTGRPRRCGWFDCVVARHAKRINGLTEIAITKLDVLDEFETIKVCEAYSYHGKKITEFPEQTDMLAECEPVFTELPGWKEDTSNITSYSDMPERAKQYISCLEEAVGCPATLIGVGPKRSQTLFVK</sequence>
<comment type="subunit">
    <text evidence="1 8">Homodimer.</text>
</comment>
<feature type="binding site" evidence="8">
    <location>
        <position position="13"/>
    </location>
    <ligand>
        <name>Mg(2+)</name>
        <dbReference type="ChEBI" id="CHEBI:18420"/>
    </ligand>
</feature>
<evidence type="ECO:0000256" key="9">
    <source>
        <dbReference type="RuleBase" id="RU000520"/>
    </source>
</evidence>
<dbReference type="SUPFAM" id="SSF52540">
    <property type="entry name" value="P-loop containing nucleoside triphosphate hydrolases"/>
    <property type="match status" value="1"/>
</dbReference>
<keyword evidence="4 8" id="KW-0547">Nucleotide-binding</keyword>
<evidence type="ECO:0000256" key="2">
    <source>
        <dbReference type="ARBA" id="ARBA00022598"/>
    </source>
</evidence>
<feature type="binding site" description="in other chain" evidence="8">
    <location>
        <position position="222"/>
    </location>
    <ligand>
        <name>IMP</name>
        <dbReference type="ChEBI" id="CHEBI:58053"/>
        <note>ligand shared between dimeric partners</note>
    </ligand>
</feature>
<dbReference type="PANTHER" id="PTHR11846">
    <property type="entry name" value="ADENYLOSUCCINATE SYNTHETASE"/>
    <property type="match status" value="1"/>
</dbReference>
<dbReference type="UniPathway" id="UPA00075">
    <property type="reaction ID" value="UER00335"/>
</dbReference>
<feature type="binding site" description="in other chain" evidence="8">
    <location>
        <begin position="13"/>
        <end position="16"/>
    </location>
    <ligand>
        <name>IMP</name>
        <dbReference type="ChEBI" id="CHEBI:58053"/>
        <note>ligand shared between dimeric partners</note>
    </ligand>
</feature>
<evidence type="ECO:0000256" key="5">
    <source>
        <dbReference type="ARBA" id="ARBA00022755"/>
    </source>
</evidence>
<organism evidence="10 11">
    <name type="scientific">Candidatus Abyssobacteria bacterium SURF_17</name>
    <dbReference type="NCBI Taxonomy" id="2093361"/>
    <lineage>
        <taxon>Bacteria</taxon>
        <taxon>Pseudomonadati</taxon>
        <taxon>Candidatus Hydrogenedentota</taxon>
        <taxon>Candidatus Abyssobacteria</taxon>
    </lineage>
</organism>
<dbReference type="InterPro" id="IPR027417">
    <property type="entry name" value="P-loop_NTPase"/>
</dbReference>
<evidence type="ECO:0000313" key="10">
    <source>
        <dbReference type="EMBL" id="RJP68083.1"/>
    </source>
</evidence>
<dbReference type="Pfam" id="PF00709">
    <property type="entry name" value="Adenylsucc_synt"/>
    <property type="match status" value="1"/>
</dbReference>
<dbReference type="EMBL" id="QZKI01000095">
    <property type="protein sequence ID" value="RJP68083.1"/>
    <property type="molecule type" value="Genomic_DNA"/>
</dbReference>
<dbReference type="PROSITE" id="PS01266">
    <property type="entry name" value="ADENYLOSUCCIN_SYN_1"/>
    <property type="match status" value="1"/>
</dbReference>
<feature type="binding site" description="in other chain" evidence="8">
    <location>
        <position position="237"/>
    </location>
    <ligand>
        <name>IMP</name>
        <dbReference type="ChEBI" id="CHEBI:58053"/>
        <note>ligand shared between dimeric partners</note>
    </ligand>
</feature>
<feature type="binding site" evidence="8">
    <location>
        <begin position="329"/>
        <end position="331"/>
    </location>
    <ligand>
        <name>GTP</name>
        <dbReference type="ChEBI" id="CHEBI:37565"/>
    </ligand>
</feature>
<dbReference type="Gene3D" id="1.10.300.10">
    <property type="entry name" value="Adenylosuccinate Synthetase, subunit A, domain 2"/>
    <property type="match status" value="1"/>
</dbReference>
<keyword evidence="2 8" id="KW-0436">Ligase</keyword>
<comment type="caution">
    <text evidence="8">Lacks conserved residue(s) required for the propagation of feature annotation.</text>
</comment>
<feature type="binding site" description="in other chain" evidence="8">
    <location>
        <begin position="38"/>
        <end position="41"/>
    </location>
    <ligand>
        <name>IMP</name>
        <dbReference type="ChEBI" id="CHEBI:58053"/>
        <note>ligand shared between dimeric partners</note>
    </ligand>
</feature>
<dbReference type="NCBIfam" id="TIGR00184">
    <property type="entry name" value="purA"/>
    <property type="match status" value="1"/>
</dbReference>
<feature type="active site" description="Proton donor" evidence="8">
    <location>
        <position position="41"/>
    </location>
</feature>
<feature type="binding site" evidence="8">
    <location>
        <begin position="12"/>
        <end position="18"/>
    </location>
    <ligand>
        <name>GTP</name>
        <dbReference type="ChEBI" id="CHEBI:37565"/>
    </ligand>
</feature>
<comment type="pathway">
    <text evidence="8 9">Purine metabolism; AMP biosynthesis via de novo pathway; AMP from IMP: step 1/2.</text>
</comment>
<dbReference type="Gene3D" id="3.40.440.10">
    <property type="entry name" value="Adenylosuccinate Synthetase, subunit A, domain 1"/>
    <property type="match status" value="1"/>
</dbReference>
<feature type="active site" description="Proton acceptor" evidence="8">
    <location>
        <position position="13"/>
    </location>
</feature>
<keyword evidence="6 8" id="KW-0460">Magnesium</keyword>
<feature type="binding site" evidence="8">
    <location>
        <position position="40"/>
    </location>
    <ligand>
        <name>Mg(2+)</name>
        <dbReference type="ChEBI" id="CHEBI:18420"/>
    </ligand>
</feature>
<proteinExistence type="inferred from homology"/>
<dbReference type="Proteomes" id="UP000285961">
    <property type="component" value="Unassembled WGS sequence"/>
</dbReference>
<dbReference type="CDD" id="cd03108">
    <property type="entry name" value="AdSS"/>
    <property type="match status" value="1"/>
</dbReference>
<dbReference type="Gene3D" id="3.90.170.10">
    <property type="entry name" value="Adenylosuccinate Synthetase, subunit A, domain 3"/>
    <property type="match status" value="1"/>
</dbReference>
<dbReference type="GO" id="GO:0044208">
    <property type="term" value="P:'de novo' AMP biosynthetic process"/>
    <property type="evidence" value="ECO:0007669"/>
    <property type="project" value="UniProtKB-UniRule"/>
</dbReference>
<dbReference type="EC" id="6.3.4.4" evidence="8 9"/>
<comment type="caution">
    <text evidence="10">The sequence shown here is derived from an EMBL/GenBank/DDBJ whole genome shotgun (WGS) entry which is preliminary data.</text>
</comment>
<keyword evidence="8" id="KW-0963">Cytoplasm</keyword>
<comment type="subcellular location">
    <subcellularLocation>
        <location evidence="8">Cytoplasm</location>
    </subcellularLocation>
</comment>
<keyword evidence="3 8" id="KW-0479">Metal-binding</keyword>